<accession>A0A369J7E5</accession>
<protein>
    <submittedName>
        <fullName evidence="2">Uncharacterized protein</fullName>
    </submittedName>
</protein>
<evidence type="ECO:0000256" key="1">
    <source>
        <dbReference type="SAM" id="Phobius"/>
    </source>
</evidence>
<feature type="non-terminal residue" evidence="2">
    <location>
        <position position="1"/>
    </location>
</feature>
<keyword evidence="1" id="KW-1133">Transmembrane helix</keyword>
<keyword evidence="1" id="KW-0812">Transmembrane</keyword>
<dbReference type="EMBL" id="LUEZ02000166">
    <property type="protein sequence ID" value="RDB15404.1"/>
    <property type="molecule type" value="Genomic_DNA"/>
</dbReference>
<gene>
    <name evidence="2" type="ORF">Hypma_004549</name>
</gene>
<comment type="caution">
    <text evidence="2">The sequence shown here is derived from an EMBL/GenBank/DDBJ whole genome shotgun (WGS) entry which is preliminary data.</text>
</comment>
<keyword evidence="3" id="KW-1185">Reference proteome</keyword>
<evidence type="ECO:0000313" key="2">
    <source>
        <dbReference type="EMBL" id="RDB15404.1"/>
    </source>
</evidence>
<proteinExistence type="predicted"/>
<feature type="non-terminal residue" evidence="2">
    <location>
        <position position="377"/>
    </location>
</feature>
<sequence length="377" mass="42730">YGHLEWVLFGPYPVAFSFALFSLCAVHRFVFTYWFSTDGLGWMTVIPENDVLVRPLPPFVSGDHAYTRQGWSAKLVSSLSYLVWFYHVRSSGSAQWNLSDHHFWKSQLALNYLPVLSFYMLRLCRSSSDILYSSLSTFKLRAFHLGKRRCQRRHNSSGSSKPIKYTTIIKPKGLRPLRVISTLDPSRLQDSDFVDLSPKLQNPRSQLPSIVSVIPITQQTSSSPSRLRSLLYYAISGVGSRFPQNSHGFLYYHRDPQLPATSGAVRFRLTPDAHASSFSVGTDLMLPDGRSPWAVWLVTIANAVMYVGLKQLLLSDSLVTPELLEHCRHLGARSEVPNGLNQMYHYMLFTLEQPFILDLASSHSFAVVGPQRIERAK</sequence>
<evidence type="ECO:0000313" key="3">
    <source>
        <dbReference type="Proteomes" id="UP000076154"/>
    </source>
</evidence>
<reference evidence="2" key="1">
    <citation type="submission" date="2018-04" db="EMBL/GenBank/DDBJ databases">
        <title>Whole genome sequencing of Hypsizygus marmoreus.</title>
        <authorList>
            <person name="Choi I.-G."/>
            <person name="Min B."/>
            <person name="Kim J.-G."/>
            <person name="Kim S."/>
            <person name="Oh Y.-L."/>
            <person name="Kong W.-S."/>
            <person name="Park H."/>
            <person name="Jeong J."/>
            <person name="Song E.-S."/>
        </authorList>
    </citation>
    <scope>NUCLEOTIDE SEQUENCE [LARGE SCALE GENOMIC DNA]</scope>
    <source>
        <strain evidence="2">51987-8</strain>
    </source>
</reference>
<dbReference type="AlphaFoldDB" id="A0A369J7E5"/>
<organism evidence="2 3">
    <name type="scientific">Hypsizygus marmoreus</name>
    <name type="common">White beech mushroom</name>
    <name type="synonym">Agaricus marmoreus</name>
    <dbReference type="NCBI Taxonomy" id="39966"/>
    <lineage>
        <taxon>Eukaryota</taxon>
        <taxon>Fungi</taxon>
        <taxon>Dikarya</taxon>
        <taxon>Basidiomycota</taxon>
        <taxon>Agaricomycotina</taxon>
        <taxon>Agaricomycetes</taxon>
        <taxon>Agaricomycetidae</taxon>
        <taxon>Agaricales</taxon>
        <taxon>Tricholomatineae</taxon>
        <taxon>Lyophyllaceae</taxon>
        <taxon>Hypsizygus</taxon>
    </lineage>
</organism>
<dbReference type="InParanoid" id="A0A369J7E5"/>
<keyword evidence="1" id="KW-0472">Membrane</keyword>
<feature type="transmembrane region" description="Helical" evidence="1">
    <location>
        <begin position="12"/>
        <end position="35"/>
    </location>
</feature>
<name>A0A369J7E5_HYPMA</name>
<dbReference type="Proteomes" id="UP000076154">
    <property type="component" value="Unassembled WGS sequence"/>
</dbReference>
<dbReference type="OrthoDB" id="3067792at2759"/>